<sequence length="271" mass="31529">MCSTTALMAMRGLVKETRTMKNAYLRNKIPTNVSNLLGAPEAPPYQPPCLDFIETCSIMFKKNNENAHKLFLMVLKKYYTAKMASPPQTNMVQYLNYTVLTATSLNGLSIIKMTGRIRRKLNCNVPKLVEYWCSDESVETWKRVMKFYDECLLKRAPTHTGLWCRLIKDQYYSKLAPKDNEDVMVFLSNMEAVFLKQPGIWNSWAMKDKKHSRVVIREYVIELFRYLNNYKVQGNRTQTMAVLLDKVVARGTYTSVPRIIPLNNEEFDEDM</sequence>
<organism evidence="1 2">
    <name type="scientific">Eretmocerus hayati</name>
    <dbReference type="NCBI Taxonomy" id="131215"/>
    <lineage>
        <taxon>Eukaryota</taxon>
        <taxon>Metazoa</taxon>
        <taxon>Ecdysozoa</taxon>
        <taxon>Arthropoda</taxon>
        <taxon>Hexapoda</taxon>
        <taxon>Insecta</taxon>
        <taxon>Pterygota</taxon>
        <taxon>Neoptera</taxon>
        <taxon>Endopterygota</taxon>
        <taxon>Hymenoptera</taxon>
        <taxon>Apocrita</taxon>
        <taxon>Proctotrupomorpha</taxon>
        <taxon>Chalcidoidea</taxon>
        <taxon>Aphelinidae</taxon>
        <taxon>Aphelininae</taxon>
        <taxon>Eretmocerus</taxon>
    </lineage>
</organism>
<evidence type="ECO:0000313" key="1">
    <source>
        <dbReference type="EMBL" id="KAJ8687729.1"/>
    </source>
</evidence>
<gene>
    <name evidence="1" type="ORF">QAD02_023523</name>
</gene>
<comment type="caution">
    <text evidence="1">The sequence shown here is derived from an EMBL/GenBank/DDBJ whole genome shotgun (WGS) entry which is preliminary data.</text>
</comment>
<reference evidence="1" key="1">
    <citation type="submission" date="2023-04" db="EMBL/GenBank/DDBJ databases">
        <title>A chromosome-level genome assembly of the parasitoid wasp Eretmocerus hayati.</title>
        <authorList>
            <person name="Zhong Y."/>
            <person name="Liu S."/>
            <person name="Liu Y."/>
        </authorList>
    </citation>
    <scope>NUCLEOTIDE SEQUENCE</scope>
    <source>
        <strain evidence="1">ZJU_SS_LIU_2023</strain>
    </source>
</reference>
<proteinExistence type="predicted"/>
<keyword evidence="2" id="KW-1185">Reference proteome</keyword>
<name>A0ACC2PVU1_9HYME</name>
<protein>
    <submittedName>
        <fullName evidence="1">Uncharacterized protein</fullName>
    </submittedName>
</protein>
<dbReference type="EMBL" id="CM056741">
    <property type="protein sequence ID" value="KAJ8687729.1"/>
    <property type="molecule type" value="Genomic_DNA"/>
</dbReference>
<evidence type="ECO:0000313" key="2">
    <source>
        <dbReference type="Proteomes" id="UP001239111"/>
    </source>
</evidence>
<accession>A0ACC2PVU1</accession>
<dbReference type="Proteomes" id="UP001239111">
    <property type="component" value="Chromosome 1"/>
</dbReference>